<evidence type="ECO:0000256" key="1">
    <source>
        <dbReference type="SAM" id="MobiDB-lite"/>
    </source>
</evidence>
<evidence type="ECO:0000313" key="3">
    <source>
        <dbReference type="Proteomes" id="UP000251842"/>
    </source>
</evidence>
<dbReference type="Pfam" id="PF03692">
    <property type="entry name" value="CxxCxxCC"/>
    <property type="match status" value="1"/>
</dbReference>
<reference evidence="3" key="1">
    <citation type="submission" date="2018-05" db="EMBL/GenBank/DDBJ databases">
        <title>Luteimonas pekinense sp. nov., isolated from human Meibomian gland secretions, Beijing, China.</title>
        <authorList>
            <person name="Wen T."/>
            <person name="Bai H."/>
            <person name="Lv H."/>
        </authorList>
    </citation>
    <scope>NUCLEOTIDE SEQUENCE [LARGE SCALE GENOMIC DNA]</scope>
    <source>
        <strain evidence="3">83-4</strain>
    </source>
</reference>
<protein>
    <submittedName>
        <fullName evidence="2">Zinc/iron-chelating domain-containing protein</fullName>
    </submittedName>
</protein>
<keyword evidence="3" id="KW-1185">Reference proteome</keyword>
<dbReference type="KEGG" id="lue:DCD74_09635"/>
<dbReference type="EMBL" id="CP029556">
    <property type="protein sequence ID" value="AXA84903.1"/>
    <property type="molecule type" value="Genomic_DNA"/>
</dbReference>
<organism evidence="2 3">
    <name type="scientific">Solilutibacter oculi</name>
    <dbReference type="NCBI Taxonomy" id="2698682"/>
    <lineage>
        <taxon>Bacteria</taxon>
        <taxon>Pseudomonadati</taxon>
        <taxon>Pseudomonadota</taxon>
        <taxon>Gammaproteobacteria</taxon>
        <taxon>Lysobacterales</taxon>
        <taxon>Lysobacteraceae</taxon>
        <taxon>Solilutibacter</taxon>
    </lineage>
</organism>
<dbReference type="RefSeq" id="WP_112927115.1">
    <property type="nucleotide sequence ID" value="NZ_CP029556.1"/>
</dbReference>
<accession>A0A344J793</accession>
<dbReference type="InterPro" id="IPR005358">
    <property type="entry name" value="Puta_zinc/iron-chelating_dom"/>
</dbReference>
<proteinExistence type="predicted"/>
<dbReference type="Proteomes" id="UP000251842">
    <property type="component" value="Chromosome"/>
</dbReference>
<sequence>MTAARPTHPCLTCGACCAYFRVSFHWSEADPSLGGQVPFELTEPLRTHERVMRGTSQEHPRCVALDAEIGRYSRCTIHDRRPSVCALVPASYEFGQPSRQCDISRQAHGLPALTPADWTGVDEAEKNPLPDA</sequence>
<gene>
    <name evidence="2" type="ORF">DCD74_09635</name>
</gene>
<name>A0A344J793_9GAMM</name>
<dbReference type="AlphaFoldDB" id="A0A344J793"/>
<feature type="compositionally biased region" description="Basic and acidic residues" evidence="1">
    <location>
        <begin position="123"/>
        <end position="132"/>
    </location>
</feature>
<dbReference type="OrthoDB" id="196483at2"/>
<feature type="region of interest" description="Disordered" evidence="1">
    <location>
        <begin position="112"/>
        <end position="132"/>
    </location>
</feature>
<evidence type="ECO:0000313" key="2">
    <source>
        <dbReference type="EMBL" id="AXA84903.1"/>
    </source>
</evidence>